<dbReference type="InterPro" id="IPR024775">
    <property type="entry name" value="DinB-like"/>
</dbReference>
<dbReference type="Pfam" id="PF12867">
    <property type="entry name" value="DinB_2"/>
    <property type="match status" value="1"/>
</dbReference>
<sequence>MLSRPTRDEASGYYFIYIDQVPEGDLSVILSEQMKETVSLLSSLEENQGDDRYAPDKWTVKEVLGHIIETERIMSYRVLSFARGEQAQLFGFDQEAYVKAARFHERNLSDLLEEFTAVRQATLTLLRGVPQEAWTNTGNLGNAKVSARAIAYVLTGHEKHHVQVLKEKYLSV</sequence>
<reference evidence="3" key="2">
    <citation type="submission" date="2015-07" db="EMBL/GenBank/DDBJ databases">
        <title>MeaNS - Measles Nucleotide Surveillance Program.</title>
        <authorList>
            <person name="Tran T."/>
            <person name="Druce J."/>
        </authorList>
    </citation>
    <scope>NUCLEOTIDE SEQUENCE</scope>
    <source>
        <strain evidence="3">DSM 9887</strain>
    </source>
</reference>
<dbReference type="Proteomes" id="UP000036834">
    <property type="component" value="Unassembled WGS sequence"/>
</dbReference>
<evidence type="ECO:0000313" key="3">
    <source>
        <dbReference type="EMBL" id="KNB72548.1"/>
    </source>
</evidence>
<evidence type="ECO:0000259" key="1">
    <source>
        <dbReference type="Pfam" id="PF12867"/>
    </source>
</evidence>
<comment type="caution">
    <text evidence="3">The sequence shown here is derived from an EMBL/GenBank/DDBJ whole genome shotgun (WGS) entry which is preliminary data.</text>
</comment>
<dbReference type="InterPro" id="IPR034660">
    <property type="entry name" value="DinB/YfiT-like"/>
</dbReference>
<dbReference type="PATRIC" id="fig|54915.3.peg.1333"/>
<dbReference type="RefSeq" id="WP_049738599.1">
    <property type="nucleotide sequence ID" value="NZ_BJON01000015.1"/>
</dbReference>
<evidence type="ECO:0000313" key="2">
    <source>
        <dbReference type="EMBL" id="GED70441.1"/>
    </source>
</evidence>
<reference evidence="4" key="1">
    <citation type="submission" date="2015-07" db="EMBL/GenBank/DDBJ databases">
        <title>Genome sequencing project for genomic taxonomy and phylogenomics of Bacillus-like bacteria.</title>
        <authorList>
            <person name="Liu B."/>
            <person name="Wang J."/>
            <person name="Zhu Y."/>
            <person name="Liu G."/>
            <person name="Chen Q."/>
            <person name="Chen Z."/>
            <person name="Lan J."/>
            <person name="Che J."/>
            <person name="Ge C."/>
            <person name="Shi H."/>
            <person name="Pan Z."/>
            <person name="Liu X."/>
        </authorList>
    </citation>
    <scope>NUCLEOTIDE SEQUENCE [LARGE SCALE GENOMIC DNA]</scope>
    <source>
        <strain evidence="4">DSM 9887</strain>
    </source>
</reference>
<name>A0A0K9YV22_9BACL</name>
<feature type="domain" description="DinB-like" evidence="1">
    <location>
        <begin position="31"/>
        <end position="164"/>
    </location>
</feature>
<evidence type="ECO:0000313" key="4">
    <source>
        <dbReference type="Proteomes" id="UP000036834"/>
    </source>
</evidence>
<keyword evidence="5" id="KW-1185">Reference proteome</keyword>
<dbReference type="EMBL" id="LGIQ01000007">
    <property type="protein sequence ID" value="KNB72548.1"/>
    <property type="molecule type" value="Genomic_DNA"/>
</dbReference>
<proteinExistence type="predicted"/>
<dbReference type="SUPFAM" id="SSF109854">
    <property type="entry name" value="DinB/YfiT-like putative metalloenzymes"/>
    <property type="match status" value="1"/>
</dbReference>
<dbReference type="AlphaFoldDB" id="A0A0K9YV22"/>
<dbReference type="OrthoDB" id="9793216at2"/>
<evidence type="ECO:0000313" key="5">
    <source>
        <dbReference type="Proteomes" id="UP000319578"/>
    </source>
</evidence>
<dbReference type="Gene3D" id="1.20.120.450">
    <property type="entry name" value="dinb family like domain"/>
    <property type="match status" value="1"/>
</dbReference>
<dbReference type="STRING" id="54915.ADS79_11845"/>
<gene>
    <name evidence="3" type="ORF">ADS79_11845</name>
    <name evidence="2" type="ORF">BRE01_41430</name>
</gene>
<dbReference type="Proteomes" id="UP000319578">
    <property type="component" value="Unassembled WGS sequence"/>
</dbReference>
<dbReference type="EMBL" id="BJON01000015">
    <property type="protein sequence ID" value="GED70441.1"/>
    <property type="molecule type" value="Genomic_DNA"/>
</dbReference>
<reference evidence="2 5" key="3">
    <citation type="submission" date="2019-06" db="EMBL/GenBank/DDBJ databases">
        <title>Whole genome shotgun sequence of Brevibacillus reuszeri NBRC 15719.</title>
        <authorList>
            <person name="Hosoyama A."/>
            <person name="Uohara A."/>
            <person name="Ohji S."/>
            <person name="Ichikawa N."/>
        </authorList>
    </citation>
    <scope>NUCLEOTIDE SEQUENCE [LARGE SCALE GENOMIC DNA]</scope>
    <source>
        <strain evidence="2 5">NBRC 15719</strain>
    </source>
</reference>
<accession>A0A0K9YV22</accession>
<protein>
    <recommendedName>
        <fullName evidence="1">DinB-like domain-containing protein</fullName>
    </recommendedName>
</protein>
<organism evidence="3 4">
    <name type="scientific">Brevibacillus reuszeri</name>
    <dbReference type="NCBI Taxonomy" id="54915"/>
    <lineage>
        <taxon>Bacteria</taxon>
        <taxon>Bacillati</taxon>
        <taxon>Bacillota</taxon>
        <taxon>Bacilli</taxon>
        <taxon>Bacillales</taxon>
        <taxon>Paenibacillaceae</taxon>
        <taxon>Brevibacillus</taxon>
    </lineage>
</organism>